<dbReference type="InterPro" id="IPR011989">
    <property type="entry name" value="ARM-like"/>
</dbReference>
<reference evidence="1 2" key="1">
    <citation type="journal article" date="2018" name="Science">
        <title>The opium poppy genome and morphinan production.</title>
        <authorList>
            <person name="Guo L."/>
            <person name="Winzer T."/>
            <person name="Yang X."/>
            <person name="Li Y."/>
            <person name="Ning Z."/>
            <person name="He Z."/>
            <person name="Teodor R."/>
            <person name="Lu Y."/>
            <person name="Bowser T.A."/>
            <person name="Graham I.A."/>
            <person name="Ye K."/>
        </authorList>
    </citation>
    <scope>NUCLEOTIDE SEQUENCE [LARGE SCALE GENOMIC DNA]</scope>
    <source>
        <strain evidence="2">cv. HN1</strain>
        <tissue evidence="1">Leaves</tissue>
    </source>
</reference>
<dbReference type="OMA" id="HMYKNER"/>
<organism evidence="1 2">
    <name type="scientific">Papaver somniferum</name>
    <name type="common">Opium poppy</name>
    <dbReference type="NCBI Taxonomy" id="3469"/>
    <lineage>
        <taxon>Eukaryota</taxon>
        <taxon>Viridiplantae</taxon>
        <taxon>Streptophyta</taxon>
        <taxon>Embryophyta</taxon>
        <taxon>Tracheophyta</taxon>
        <taxon>Spermatophyta</taxon>
        <taxon>Magnoliopsida</taxon>
        <taxon>Ranunculales</taxon>
        <taxon>Papaveraceae</taxon>
        <taxon>Papaveroideae</taxon>
        <taxon>Papaver</taxon>
    </lineage>
</organism>
<dbReference type="PANTHER" id="PTHR46976">
    <property type="entry name" value="PROTEIN ARABIDILLO 1"/>
    <property type="match status" value="1"/>
</dbReference>
<name>A0A4Y7KFX3_PAPSO</name>
<dbReference type="Gene3D" id="1.25.10.10">
    <property type="entry name" value="Leucine-rich Repeat Variant"/>
    <property type="match status" value="1"/>
</dbReference>
<accession>A0A4Y7KFX3</accession>
<dbReference type="SUPFAM" id="SSF48371">
    <property type="entry name" value="ARM repeat"/>
    <property type="match status" value="1"/>
</dbReference>
<dbReference type="PANTHER" id="PTHR46976:SF1">
    <property type="entry name" value="PROTEIN ARABIDILLO 1"/>
    <property type="match status" value="1"/>
</dbReference>
<keyword evidence="2" id="KW-1185">Reference proteome</keyword>
<evidence type="ECO:0008006" key="3">
    <source>
        <dbReference type="Google" id="ProtNLM"/>
    </source>
</evidence>
<proteinExistence type="predicted"/>
<gene>
    <name evidence="1" type="ORF">C5167_034928</name>
</gene>
<dbReference type="Proteomes" id="UP000316621">
    <property type="component" value="Chromosome 7"/>
</dbReference>
<protein>
    <recommendedName>
        <fullName evidence="3">Armadillo repeat-containing domain-containing protein</fullName>
    </recommendedName>
</protein>
<evidence type="ECO:0000313" key="1">
    <source>
        <dbReference type="EMBL" id="RZC71757.1"/>
    </source>
</evidence>
<evidence type="ECO:0000313" key="2">
    <source>
        <dbReference type="Proteomes" id="UP000316621"/>
    </source>
</evidence>
<dbReference type="AlphaFoldDB" id="A0A4Y7KFX3"/>
<dbReference type="EMBL" id="CM010721">
    <property type="protein sequence ID" value="RZC71757.1"/>
    <property type="molecule type" value="Genomic_DNA"/>
</dbReference>
<dbReference type="InterPro" id="IPR016024">
    <property type="entry name" value="ARM-type_fold"/>
</dbReference>
<dbReference type="Gramene" id="RZC71757">
    <property type="protein sequence ID" value="RZC71757"/>
    <property type="gene ID" value="C5167_034928"/>
</dbReference>
<sequence length="95" mass="10367">MDHMYKNERLQDLQHLLSFDENATVDCGRAETVMHDGGIRLLLDLAKSCREGLQSEASKAIANLSVNVKVAEAVDGGGINILADLARSMNRLVTK</sequence>